<dbReference type="GO" id="GO:0022625">
    <property type="term" value="C:cytosolic large ribosomal subunit"/>
    <property type="evidence" value="ECO:0007669"/>
    <property type="project" value="TreeGrafter"/>
</dbReference>
<feature type="domain" description="Large ribosomal subunit protein bL12 C-terminal" evidence="6">
    <location>
        <begin position="100"/>
        <end position="167"/>
    </location>
</feature>
<dbReference type="PANTHER" id="PTHR45987">
    <property type="entry name" value="39S RIBOSOMAL PROTEIN L12"/>
    <property type="match status" value="1"/>
</dbReference>
<comment type="function">
    <text evidence="4">Forms part of the ribosomal stalk which helps the ribosome interact with GTP-bound translation factors. Is thus essential for accurate translation.</text>
</comment>
<dbReference type="Pfam" id="PF16320">
    <property type="entry name" value="Ribosomal_L12_N"/>
    <property type="match status" value="1"/>
</dbReference>
<comment type="caution">
    <text evidence="8">The sequence shown here is derived from an EMBL/GenBank/DDBJ whole genome shotgun (WGS) entry which is preliminary data.</text>
</comment>
<keyword evidence="2 4" id="KW-0689">Ribosomal protein</keyword>
<dbReference type="FunFam" id="3.30.1390.10:FF:000001">
    <property type="entry name" value="50S ribosomal protein L7/L12"/>
    <property type="match status" value="1"/>
</dbReference>
<dbReference type="NCBIfam" id="TIGR00855">
    <property type="entry name" value="L12"/>
    <property type="match status" value="1"/>
</dbReference>
<gene>
    <name evidence="4" type="primary">rplL</name>
    <name evidence="8" type="ORF">COT78_03060</name>
</gene>
<dbReference type="Proteomes" id="UP000231382">
    <property type="component" value="Unassembled WGS sequence"/>
</dbReference>
<dbReference type="Gene3D" id="3.30.1390.10">
    <property type="match status" value="1"/>
</dbReference>
<evidence type="ECO:0000256" key="3">
    <source>
        <dbReference type="ARBA" id="ARBA00023274"/>
    </source>
</evidence>
<dbReference type="InterPro" id="IPR014719">
    <property type="entry name" value="Ribosomal_bL12_C/ClpS-like"/>
</dbReference>
<evidence type="ECO:0000256" key="1">
    <source>
        <dbReference type="ARBA" id="ARBA00007197"/>
    </source>
</evidence>
<dbReference type="AlphaFoldDB" id="A0A2H0W6E8"/>
<dbReference type="Pfam" id="PF00542">
    <property type="entry name" value="Ribosomal_L12"/>
    <property type="match status" value="1"/>
</dbReference>
<dbReference type="GO" id="GO:0003735">
    <property type="term" value="F:structural constituent of ribosome"/>
    <property type="evidence" value="ECO:0007669"/>
    <property type="project" value="InterPro"/>
</dbReference>
<evidence type="ECO:0000256" key="2">
    <source>
        <dbReference type="ARBA" id="ARBA00022980"/>
    </source>
</evidence>
<dbReference type="SUPFAM" id="SSF48300">
    <property type="entry name" value="Ribosomal protein L7/12, oligomerisation (N-terminal) domain"/>
    <property type="match status" value="1"/>
</dbReference>
<feature type="compositionally biased region" description="Basic and acidic residues" evidence="5">
    <location>
        <begin position="1"/>
        <end position="32"/>
    </location>
</feature>
<dbReference type="GO" id="GO:0006412">
    <property type="term" value="P:translation"/>
    <property type="evidence" value="ECO:0007669"/>
    <property type="project" value="UniProtKB-UniRule"/>
</dbReference>
<evidence type="ECO:0000259" key="6">
    <source>
        <dbReference type="Pfam" id="PF00542"/>
    </source>
</evidence>
<dbReference type="CDD" id="cd00387">
    <property type="entry name" value="Ribosomal_L7_L12"/>
    <property type="match status" value="1"/>
</dbReference>
<keyword evidence="3 4" id="KW-0687">Ribonucleoprotein</keyword>
<dbReference type="EMBL" id="PEZW01000018">
    <property type="protein sequence ID" value="PIS07652.1"/>
    <property type="molecule type" value="Genomic_DNA"/>
</dbReference>
<organism evidence="8 9">
    <name type="scientific">Candidatus Berkelbacteria bacterium CG10_big_fil_rev_8_21_14_0_10_43_13</name>
    <dbReference type="NCBI Taxonomy" id="1974514"/>
    <lineage>
        <taxon>Bacteria</taxon>
        <taxon>Candidatus Berkelbacteria</taxon>
    </lineage>
</organism>
<evidence type="ECO:0000256" key="5">
    <source>
        <dbReference type="SAM" id="MobiDB-lite"/>
    </source>
</evidence>
<dbReference type="InterPro" id="IPR000206">
    <property type="entry name" value="Ribosomal_bL12"/>
</dbReference>
<feature type="domain" description="Large ribosomal subunit protein bL12 oligomerization" evidence="7">
    <location>
        <begin position="46"/>
        <end position="91"/>
    </location>
</feature>
<feature type="region of interest" description="Disordered" evidence="5">
    <location>
        <begin position="1"/>
        <end position="38"/>
    </location>
</feature>
<evidence type="ECO:0000313" key="8">
    <source>
        <dbReference type="EMBL" id="PIS07652.1"/>
    </source>
</evidence>
<evidence type="ECO:0000313" key="9">
    <source>
        <dbReference type="Proteomes" id="UP000231382"/>
    </source>
</evidence>
<dbReference type="Gene3D" id="1.20.5.710">
    <property type="entry name" value="Single helix bin"/>
    <property type="match status" value="1"/>
</dbReference>
<name>A0A2H0W6E8_9BACT</name>
<reference evidence="9" key="1">
    <citation type="submission" date="2017-09" db="EMBL/GenBank/DDBJ databases">
        <title>Depth-based differentiation of microbial function through sediment-hosted aquifers and enrichment of novel symbionts in the deep terrestrial subsurface.</title>
        <authorList>
            <person name="Probst A.J."/>
            <person name="Ladd B."/>
            <person name="Jarett J.K."/>
            <person name="Geller-Mcgrath D.E."/>
            <person name="Sieber C.M.K."/>
            <person name="Emerson J.B."/>
            <person name="Anantharaman K."/>
            <person name="Thomas B.C."/>
            <person name="Malmstrom R."/>
            <person name="Stieglmeier M."/>
            <person name="Klingl A."/>
            <person name="Woyke T."/>
            <person name="Ryan C.M."/>
            <person name="Banfield J.F."/>
        </authorList>
    </citation>
    <scope>NUCLEOTIDE SEQUENCE [LARGE SCALE GENOMIC DNA]</scope>
</reference>
<dbReference type="HAMAP" id="MF_00368">
    <property type="entry name" value="Ribosomal_bL12"/>
    <property type="match status" value="1"/>
</dbReference>
<dbReference type="InterPro" id="IPR013823">
    <property type="entry name" value="Ribosomal_bL12_C"/>
</dbReference>
<comment type="subunit">
    <text evidence="4">Homodimer. Part of the ribosomal stalk of the 50S ribosomal subunit. Forms a multimeric L10(L12)X complex, where L10 forms an elongated spine to which 2 to 4 L12 dimers bind in a sequential fashion. Binds GTP-bound translation factors.</text>
</comment>
<dbReference type="InterPro" id="IPR036235">
    <property type="entry name" value="Ribosomal_bL12_oligo_N_sf"/>
</dbReference>
<comment type="similarity">
    <text evidence="1 4">Belongs to the bacterial ribosomal protein bL12 family.</text>
</comment>
<evidence type="ECO:0000256" key="4">
    <source>
        <dbReference type="HAMAP-Rule" id="MF_00368"/>
    </source>
</evidence>
<evidence type="ECO:0000259" key="7">
    <source>
        <dbReference type="Pfam" id="PF16320"/>
    </source>
</evidence>
<dbReference type="SUPFAM" id="SSF54736">
    <property type="entry name" value="ClpS-like"/>
    <property type="match status" value="1"/>
</dbReference>
<dbReference type="GO" id="GO:0003729">
    <property type="term" value="F:mRNA binding"/>
    <property type="evidence" value="ECO:0007669"/>
    <property type="project" value="TreeGrafter"/>
</dbReference>
<accession>A0A2H0W6E8</accession>
<protein>
    <recommendedName>
        <fullName evidence="4">Large ribosomal subunit protein bL12</fullName>
    </recommendedName>
</protein>
<proteinExistence type="inferred from homology"/>
<dbReference type="PANTHER" id="PTHR45987:SF4">
    <property type="entry name" value="LARGE RIBOSOMAL SUBUNIT PROTEIN BL12M"/>
    <property type="match status" value="1"/>
</dbReference>
<sequence>MVDEEKKEVVEETATEVKTEVVVGEKEDKPSSDKATAGKEVPAKFKDLVETIEKLTVLELAELVKILEDKFGVSAAAPVAMVGAAQPAGGAEPAEEKTAFDVVLASAGAQKIAVIKAVREIKPDLGLKEAKDLVDAAPKDILKGAKKEDAESAKAKLEAAGATVEMK</sequence>
<dbReference type="InterPro" id="IPR008932">
    <property type="entry name" value="Ribosomal_bL12_oligo"/>
</dbReference>